<gene>
    <name evidence="3" type="ORF">RI129_002325</name>
</gene>
<evidence type="ECO:0000256" key="1">
    <source>
        <dbReference type="SAM" id="MobiDB-lite"/>
    </source>
</evidence>
<feature type="compositionally biased region" description="Acidic residues" evidence="1">
    <location>
        <begin position="140"/>
        <end position="155"/>
    </location>
</feature>
<protein>
    <recommendedName>
        <fullName evidence="2">DUF7869 domain-containing protein</fullName>
    </recommendedName>
</protein>
<dbReference type="EMBL" id="JAVRBK010000002">
    <property type="protein sequence ID" value="KAK5647433.1"/>
    <property type="molecule type" value="Genomic_DNA"/>
</dbReference>
<reference evidence="3 4" key="1">
    <citation type="journal article" date="2024" name="Insects">
        <title>An Improved Chromosome-Level Genome Assembly of the Firefly Pyrocoelia pectoralis.</title>
        <authorList>
            <person name="Fu X."/>
            <person name="Meyer-Rochow V.B."/>
            <person name="Ballantyne L."/>
            <person name="Zhu X."/>
        </authorList>
    </citation>
    <scope>NUCLEOTIDE SEQUENCE [LARGE SCALE GENOMIC DNA]</scope>
    <source>
        <strain evidence="3">XCY_ONT2</strain>
    </source>
</reference>
<organism evidence="3 4">
    <name type="scientific">Pyrocoelia pectoralis</name>
    <dbReference type="NCBI Taxonomy" id="417401"/>
    <lineage>
        <taxon>Eukaryota</taxon>
        <taxon>Metazoa</taxon>
        <taxon>Ecdysozoa</taxon>
        <taxon>Arthropoda</taxon>
        <taxon>Hexapoda</taxon>
        <taxon>Insecta</taxon>
        <taxon>Pterygota</taxon>
        <taxon>Neoptera</taxon>
        <taxon>Endopterygota</taxon>
        <taxon>Coleoptera</taxon>
        <taxon>Polyphaga</taxon>
        <taxon>Elateriformia</taxon>
        <taxon>Elateroidea</taxon>
        <taxon>Lampyridae</taxon>
        <taxon>Lampyrinae</taxon>
        <taxon>Pyrocoelia</taxon>
    </lineage>
</organism>
<dbReference type="AlphaFoldDB" id="A0AAN7VMG6"/>
<dbReference type="PANTHER" id="PTHR10773:SF19">
    <property type="match status" value="1"/>
</dbReference>
<keyword evidence="4" id="KW-1185">Reference proteome</keyword>
<evidence type="ECO:0000313" key="3">
    <source>
        <dbReference type="EMBL" id="KAK5647433.1"/>
    </source>
</evidence>
<accession>A0AAN7VMG6</accession>
<dbReference type="InterPro" id="IPR057191">
    <property type="entry name" value="DUF7869"/>
</dbReference>
<evidence type="ECO:0000313" key="4">
    <source>
        <dbReference type="Proteomes" id="UP001329430"/>
    </source>
</evidence>
<dbReference type="PANTHER" id="PTHR10773">
    <property type="entry name" value="DNA-DIRECTED RNA POLYMERASES I, II, AND III SUBUNIT RPABC2"/>
    <property type="match status" value="1"/>
</dbReference>
<feature type="region of interest" description="Disordered" evidence="1">
    <location>
        <begin position="114"/>
        <end position="213"/>
    </location>
</feature>
<feature type="domain" description="DUF7869" evidence="2">
    <location>
        <begin position="531"/>
        <end position="622"/>
    </location>
</feature>
<comment type="caution">
    <text evidence="3">The sequence shown here is derived from an EMBL/GenBank/DDBJ whole genome shotgun (WGS) entry which is preliminary data.</text>
</comment>
<feature type="compositionally biased region" description="Basic and acidic residues" evidence="1">
    <location>
        <begin position="171"/>
        <end position="199"/>
    </location>
</feature>
<sequence length="771" mass="89812">MSARSKLLVQRALLSSKHEDRNINLNLGESFEPAGPESFEEIMLAEDIPVRNQSFANQEYVESWLDAQQNETDELKTYHVLKNVTEIPLEKNHSELSSNSTKHFEIEKDGIFEKQNASGDDDDSVKDKNYVQPEGLTSDSESDVSSESRDSDEDNAERAPKTDTLMVGENNNHEKEEGQEIEGNLRREEDNIVNEEQKVNSRKRQRRPETWKRNIKKKKVNSGESYISEGKRVIQAKEMRKPCSDNCIHKCFNMETGSRKTIFSNFWGLSDNDLQRQFVVSHMQLLVPKYRRVIEGSNRGNNFAYYFTINGIRRRVCKTFFMNTLNIGDRLIRTSWKKSKDCAIIEKDKRGNTNSHQTVEESIKDSVRNHINSFHRIESHYLRAQTSREFIDGSLTLAQMYRFYKDDQEEKKQPYAKKCTYDTIFNTEFNISFFRPKKDQCSICESYKNGNEAEKRNRQEEYDRHVKNKVRSREEKQKDIAMGKENNNIIVSCFDLQAVLPTPCGDISTFFYKCRLNCLNFTIFEITSRNGFCYFWHEGIAMRGANEIATCLLDYLSSLPAGKDVIFYSDNCVGQNKNKIVISMYLYAINKTQLKSITHKFLTVGHTQNEGDSMHSVIEKAKKRMLRSGPIYVPSQWPPLIRAAKKEGKPYKVRELATDEFMDFKSMANGFGQKFSKNSENEKVVWNDIHVFRVEKDFPDTVFYKTDFDSDGYKKIDLSSRRSCNLSEFVLQEAYSTHPVLRDKTKEHLLELCDKNLIVKVHQPFYRDLLR</sequence>
<name>A0AAN7VMG6_9COLE</name>
<feature type="region of interest" description="Disordered" evidence="1">
    <location>
        <begin position="454"/>
        <end position="476"/>
    </location>
</feature>
<evidence type="ECO:0000259" key="2">
    <source>
        <dbReference type="Pfam" id="PF25273"/>
    </source>
</evidence>
<dbReference type="Pfam" id="PF25273">
    <property type="entry name" value="DUF7869"/>
    <property type="match status" value="1"/>
</dbReference>
<dbReference type="Proteomes" id="UP001329430">
    <property type="component" value="Chromosome 2"/>
</dbReference>
<proteinExistence type="predicted"/>